<dbReference type="PRINTS" id="PR00035">
    <property type="entry name" value="HTHGNTR"/>
</dbReference>
<name>A0A1H0J5Z3_9ACTN</name>
<dbReference type="InterPro" id="IPR036388">
    <property type="entry name" value="WH-like_DNA-bd_sf"/>
</dbReference>
<organism evidence="5 6">
    <name type="scientific">Klenkia soli</name>
    <dbReference type="NCBI Taxonomy" id="1052260"/>
    <lineage>
        <taxon>Bacteria</taxon>
        <taxon>Bacillati</taxon>
        <taxon>Actinomycetota</taxon>
        <taxon>Actinomycetes</taxon>
        <taxon>Geodermatophilales</taxon>
        <taxon>Geodermatophilaceae</taxon>
        <taxon>Klenkia</taxon>
    </lineage>
</organism>
<accession>A0A1H0J5Z3</accession>
<evidence type="ECO:0000313" key="6">
    <source>
        <dbReference type="Proteomes" id="UP000199088"/>
    </source>
</evidence>
<dbReference type="GO" id="GO:0003700">
    <property type="term" value="F:DNA-binding transcription factor activity"/>
    <property type="evidence" value="ECO:0007669"/>
    <property type="project" value="InterPro"/>
</dbReference>
<dbReference type="InterPro" id="IPR000524">
    <property type="entry name" value="Tscrpt_reg_HTH_GntR"/>
</dbReference>
<reference evidence="6" key="1">
    <citation type="submission" date="2016-10" db="EMBL/GenBank/DDBJ databases">
        <authorList>
            <person name="Varghese N."/>
            <person name="Submissions S."/>
        </authorList>
    </citation>
    <scope>NUCLEOTIDE SEQUENCE [LARGE SCALE GENOMIC DNA]</scope>
    <source>
        <strain evidence="6">DSM 45843</strain>
    </source>
</reference>
<dbReference type="EMBL" id="FNIR01000005">
    <property type="protein sequence ID" value="SDO39208.1"/>
    <property type="molecule type" value="Genomic_DNA"/>
</dbReference>
<dbReference type="Pfam" id="PF07729">
    <property type="entry name" value="FCD"/>
    <property type="match status" value="1"/>
</dbReference>
<dbReference type="SUPFAM" id="SSF46785">
    <property type="entry name" value="Winged helix' DNA-binding domain"/>
    <property type="match status" value="1"/>
</dbReference>
<evidence type="ECO:0000256" key="2">
    <source>
        <dbReference type="ARBA" id="ARBA00023125"/>
    </source>
</evidence>
<feature type="domain" description="HTH gntR-type" evidence="4">
    <location>
        <begin position="9"/>
        <end position="77"/>
    </location>
</feature>
<dbReference type="PANTHER" id="PTHR43537:SF5">
    <property type="entry name" value="UXU OPERON TRANSCRIPTIONAL REGULATOR"/>
    <property type="match status" value="1"/>
</dbReference>
<dbReference type="InterPro" id="IPR036390">
    <property type="entry name" value="WH_DNA-bd_sf"/>
</dbReference>
<keyword evidence="6" id="KW-1185">Reference proteome</keyword>
<keyword evidence="2" id="KW-0238">DNA-binding</keyword>
<evidence type="ECO:0000259" key="4">
    <source>
        <dbReference type="PROSITE" id="PS50949"/>
    </source>
</evidence>
<dbReference type="Proteomes" id="UP000199088">
    <property type="component" value="Unassembled WGS sequence"/>
</dbReference>
<gene>
    <name evidence="5" type="ORF">SAMN05660199_01879</name>
</gene>
<protein>
    <submittedName>
        <fullName evidence="5">Regulatory protein, gntR family</fullName>
    </submittedName>
</protein>
<dbReference type="RefSeq" id="WP_207500440.1">
    <property type="nucleotide sequence ID" value="NZ_FNIR01000005.1"/>
</dbReference>
<keyword evidence="1" id="KW-0805">Transcription regulation</keyword>
<evidence type="ECO:0000256" key="3">
    <source>
        <dbReference type="ARBA" id="ARBA00023163"/>
    </source>
</evidence>
<keyword evidence="3" id="KW-0804">Transcription</keyword>
<sequence>MGPGPLRRNRLYEQVVHQLLTWAAAAGLGPGDRLPAERELAASLGVSRATLAQALVALEVTGVVAVRHGDGTVLLVAPRADTVLAALNARREDLGDVIEAREALEVRLAALAAARRTPADLAEIDAALAAMAADVGSGGRGVAGDERFHAAVTAAGHSALLARFMAEIADRIRDSRIESLSQEGRPHRSLEGHRAIADAIRAGDPDAAAAAMAAHIHLVSDVPLLGGG</sequence>
<dbReference type="SMART" id="SM00345">
    <property type="entry name" value="HTH_GNTR"/>
    <property type="match status" value="1"/>
</dbReference>
<dbReference type="Gene3D" id="1.10.10.10">
    <property type="entry name" value="Winged helix-like DNA-binding domain superfamily/Winged helix DNA-binding domain"/>
    <property type="match status" value="1"/>
</dbReference>
<dbReference type="InterPro" id="IPR008920">
    <property type="entry name" value="TF_FadR/GntR_C"/>
</dbReference>
<dbReference type="Gene3D" id="1.20.120.530">
    <property type="entry name" value="GntR ligand-binding domain-like"/>
    <property type="match status" value="1"/>
</dbReference>
<dbReference type="AlphaFoldDB" id="A0A1H0J5Z3"/>
<dbReference type="STRING" id="1052260.SAMN05660199_01879"/>
<dbReference type="SUPFAM" id="SSF48008">
    <property type="entry name" value="GntR ligand-binding domain-like"/>
    <property type="match status" value="1"/>
</dbReference>
<evidence type="ECO:0000256" key="1">
    <source>
        <dbReference type="ARBA" id="ARBA00023015"/>
    </source>
</evidence>
<dbReference type="GO" id="GO:0003677">
    <property type="term" value="F:DNA binding"/>
    <property type="evidence" value="ECO:0007669"/>
    <property type="project" value="UniProtKB-KW"/>
</dbReference>
<dbReference type="PANTHER" id="PTHR43537">
    <property type="entry name" value="TRANSCRIPTIONAL REGULATOR, GNTR FAMILY"/>
    <property type="match status" value="1"/>
</dbReference>
<dbReference type="PROSITE" id="PS50949">
    <property type="entry name" value="HTH_GNTR"/>
    <property type="match status" value="1"/>
</dbReference>
<evidence type="ECO:0000313" key="5">
    <source>
        <dbReference type="EMBL" id="SDO39208.1"/>
    </source>
</evidence>
<dbReference type="SMART" id="SM00895">
    <property type="entry name" value="FCD"/>
    <property type="match status" value="1"/>
</dbReference>
<dbReference type="InterPro" id="IPR011711">
    <property type="entry name" value="GntR_C"/>
</dbReference>
<proteinExistence type="predicted"/>
<dbReference type="Pfam" id="PF00392">
    <property type="entry name" value="GntR"/>
    <property type="match status" value="1"/>
</dbReference>
<dbReference type="CDD" id="cd07377">
    <property type="entry name" value="WHTH_GntR"/>
    <property type="match status" value="1"/>
</dbReference>